<feature type="compositionally biased region" description="Low complexity" evidence="2">
    <location>
        <begin position="193"/>
        <end position="205"/>
    </location>
</feature>
<comment type="caution">
    <text evidence="3">The sequence shown here is derived from an EMBL/GenBank/DDBJ whole genome shotgun (WGS) entry which is preliminary data.</text>
</comment>
<evidence type="ECO:0000256" key="2">
    <source>
        <dbReference type="SAM" id="MobiDB-lite"/>
    </source>
</evidence>
<proteinExistence type="predicted"/>
<dbReference type="EMBL" id="REGN01001950">
    <property type="protein sequence ID" value="RNA31367.1"/>
    <property type="molecule type" value="Genomic_DNA"/>
</dbReference>
<reference evidence="3 4" key="1">
    <citation type="journal article" date="2018" name="Sci. Rep.">
        <title>Genomic signatures of local adaptation to the degree of environmental predictability in rotifers.</title>
        <authorList>
            <person name="Franch-Gras L."/>
            <person name="Hahn C."/>
            <person name="Garcia-Roger E.M."/>
            <person name="Carmona M.J."/>
            <person name="Serra M."/>
            <person name="Gomez A."/>
        </authorList>
    </citation>
    <scope>NUCLEOTIDE SEQUENCE [LARGE SCALE GENOMIC DNA]</scope>
    <source>
        <strain evidence="3">HYR1</strain>
    </source>
</reference>
<dbReference type="Proteomes" id="UP000276133">
    <property type="component" value="Unassembled WGS sequence"/>
</dbReference>
<keyword evidence="1" id="KW-0175">Coiled coil</keyword>
<name>A0A3M7S6V9_BRAPC</name>
<evidence type="ECO:0000313" key="4">
    <source>
        <dbReference type="Proteomes" id="UP000276133"/>
    </source>
</evidence>
<evidence type="ECO:0000313" key="3">
    <source>
        <dbReference type="EMBL" id="RNA31367.1"/>
    </source>
</evidence>
<organism evidence="3 4">
    <name type="scientific">Brachionus plicatilis</name>
    <name type="common">Marine rotifer</name>
    <name type="synonym">Brachionus muelleri</name>
    <dbReference type="NCBI Taxonomy" id="10195"/>
    <lineage>
        <taxon>Eukaryota</taxon>
        <taxon>Metazoa</taxon>
        <taxon>Spiralia</taxon>
        <taxon>Gnathifera</taxon>
        <taxon>Rotifera</taxon>
        <taxon>Eurotatoria</taxon>
        <taxon>Monogononta</taxon>
        <taxon>Pseudotrocha</taxon>
        <taxon>Ploima</taxon>
        <taxon>Brachionidae</taxon>
        <taxon>Brachionus</taxon>
    </lineage>
</organism>
<dbReference type="OrthoDB" id="10534073at2759"/>
<gene>
    <name evidence="3" type="ORF">BpHYR1_017738</name>
</gene>
<feature type="region of interest" description="Disordered" evidence="2">
    <location>
        <begin position="1"/>
        <end position="37"/>
    </location>
</feature>
<evidence type="ECO:0000256" key="1">
    <source>
        <dbReference type="SAM" id="Coils"/>
    </source>
</evidence>
<feature type="region of interest" description="Disordered" evidence="2">
    <location>
        <begin position="193"/>
        <end position="212"/>
    </location>
</feature>
<feature type="coiled-coil region" evidence="1">
    <location>
        <begin position="339"/>
        <end position="372"/>
    </location>
</feature>
<feature type="compositionally biased region" description="Low complexity" evidence="2">
    <location>
        <begin position="1"/>
        <end position="29"/>
    </location>
</feature>
<protein>
    <submittedName>
        <fullName evidence="3">Uncharacterized protein</fullName>
    </submittedName>
</protein>
<dbReference type="AlphaFoldDB" id="A0A3M7S6V9"/>
<keyword evidence="4" id="KW-1185">Reference proteome</keyword>
<sequence length="546" mass="61374">MHSLKNSSLSSSVSSASSASSSFKQTSPSQYEKSGKLHPEPFQATSFSYHTFNPNRISSYDNENLYEPVSTHYWPKHDTLSEQSREQFDNVKYCRKRASIACTNCDQKPKASLLSRAFTYSSKPGSNSSLSKNGSWRTKLAKYLSSTNSTNSTNSTKPKRHHDEDIYSSCHLARKNPIQLPLSSNTNILVSSSSSSSASSHMSSSPKAKNLTSSLQKLTISNGFNSLRKMLRIKSSSKQNLDCGNKLGSRAVKKQLSFNQNDSVLKLFGKKQHEPIFNSTRNDLSCFNSKCSCVDTSGSTLFNNILSSSPITIRNFDQPEVEAVPQAISCANVKMYDGYRSLIKQIDDLKLGKEEEEEEEEEEQKINEEDRKCDMEVASFFTRTIKCQAVNNFFSSNDLVNYDCLESVVEPDEEQNLDYLVKQLVAEASLSDMSFEKKMNSTEHNYENLGYEDKNSLDLSEYVDSCDLHNSSSESTTSRRSSWDNELPTFSNSLGHVTKGLGMNYFCPARNQSNSIKIEKKIRLNYRRPQNGFVANANYFNFGTLC</sequence>
<accession>A0A3M7S6V9</accession>